<dbReference type="InterPro" id="IPR001041">
    <property type="entry name" value="2Fe-2S_ferredoxin-type"/>
</dbReference>
<proteinExistence type="predicted"/>
<protein>
    <submittedName>
        <fullName evidence="2">Small ferredoxin-like protein</fullName>
    </submittedName>
</protein>
<dbReference type="Gene3D" id="3.10.20.30">
    <property type="match status" value="1"/>
</dbReference>
<evidence type="ECO:0000259" key="1">
    <source>
        <dbReference type="PROSITE" id="PS51085"/>
    </source>
</evidence>
<evidence type="ECO:0000313" key="2">
    <source>
        <dbReference type="EMBL" id="BAA23554.1"/>
    </source>
</evidence>
<reference evidence="2" key="3">
    <citation type="journal article" date="2007" name="Biosci. Biotechnol. Biochem.">
        <title>Purification and characterization of catechol 2,3-dioxygenase from the aniline degradation pathway of Acinetobacter sp. YAA and its mutant enzyme, which resists substrate inhibition.</title>
        <authorList>
            <person name="Takeo M."/>
            <person name="Nishimura M."/>
            <person name="Shirai M."/>
            <person name="Takahashi H."/>
            <person name="Negoro S."/>
        </authorList>
    </citation>
    <scope>NUCLEOTIDE SEQUENCE</scope>
    <source>
        <strain evidence="2">YAA</strain>
    </source>
</reference>
<dbReference type="GO" id="GO:0051537">
    <property type="term" value="F:2 iron, 2 sulfur cluster binding"/>
    <property type="evidence" value="ECO:0007669"/>
    <property type="project" value="InterPro"/>
</dbReference>
<reference evidence="2" key="2">
    <citation type="journal article" date="1998" name="J. Ferment. Bioeng.">
        <title>Cloning and sequencing of a gene cluster for the meta-cleavage pathway of aniline degradation in Acinetobacter sp. strain YAA.</title>
        <authorList>
            <person name="Takeo M."/>
            <person name="Fujii T."/>
            <person name="Takenaka K."/>
            <person name="Maeda Y."/>
        </authorList>
    </citation>
    <scope>NUCLEOTIDE SEQUENCE</scope>
    <source>
        <strain evidence="2">YAA</strain>
    </source>
</reference>
<dbReference type="EMBL" id="AB008831">
    <property type="protein sequence ID" value="BAA23554.1"/>
    <property type="molecule type" value="Genomic_DNA"/>
</dbReference>
<accession>O24827</accession>
<name>O24827_9GAMM</name>
<dbReference type="PROSITE" id="PS51085">
    <property type="entry name" value="2FE2S_FER_2"/>
    <property type="match status" value="1"/>
</dbReference>
<feature type="domain" description="2Fe-2S ferredoxin-type" evidence="1">
    <location>
        <begin position="5"/>
        <end position="96"/>
    </location>
</feature>
<gene>
    <name evidence="2" type="primary">atdS</name>
</gene>
<dbReference type="InterPro" id="IPR036010">
    <property type="entry name" value="2Fe-2S_ferredoxin-like_sf"/>
</dbReference>
<dbReference type="Pfam" id="PF00111">
    <property type="entry name" value="Fer2"/>
    <property type="match status" value="1"/>
</dbReference>
<reference evidence="2" key="1">
    <citation type="journal article" date="1997" name="Microbiology (Mosc.)">
        <title>Plasmid-encoded genes specifying aniline oxidation from Acinetobacter sp. strain YAA.</title>
        <authorList>
            <person name="Fujii T."/>
            <person name="Takeo M."/>
            <person name="Maeda Y."/>
        </authorList>
    </citation>
    <scope>NUCLEOTIDE SEQUENCE</scope>
    <source>
        <strain evidence="2">YAA</strain>
    </source>
</reference>
<dbReference type="InterPro" id="IPR006058">
    <property type="entry name" value="2Fe2S_fd_BS"/>
</dbReference>
<organism evidence="2">
    <name type="scientific">Acinetobacter sp. YAA</name>
    <dbReference type="NCBI Taxonomy" id="278934"/>
    <lineage>
        <taxon>Bacteria</taxon>
        <taxon>Pseudomonadati</taxon>
        <taxon>Pseudomonadota</taxon>
        <taxon>Gammaproteobacteria</taxon>
        <taxon>Moraxellales</taxon>
        <taxon>Moraxellaceae</taxon>
        <taxon>Acinetobacter</taxon>
    </lineage>
</organism>
<dbReference type="PROSITE" id="PS00197">
    <property type="entry name" value="2FE2S_FER_1"/>
    <property type="match status" value="1"/>
</dbReference>
<sequence length="112" mass="12046">MGESYQITEQCSGQRFPCKAGQSVLKAMEQQGLECAPVGCRGGGCGLCKVTVREGDYECGKMSRVHAPPEALAQGEVLACRIYPLSDLIIECRPRQSAAGLANEYTTTKAMR</sequence>
<dbReference type="SUPFAM" id="SSF54292">
    <property type="entry name" value="2Fe-2S ferredoxin-like"/>
    <property type="match status" value="1"/>
</dbReference>
<dbReference type="InterPro" id="IPR012675">
    <property type="entry name" value="Beta-grasp_dom_sf"/>
</dbReference>
<dbReference type="CDD" id="cd00207">
    <property type="entry name" value="fer2"/>
    <property type="match status" value="1"/>
</dbReference>
<dbReference type="AlphaFoldDB" id="O24827"/>